<proteinExistence type="predicted"/>
<protein>
    <submittedName>
        <fullName evidence="5">Putative ntpase</fullName>
    </submittedName>
</protein>
<dbReference type="InterPro" id="IPR004948">
    <property type="entry name" value="Nuc-triphosphatase_THEP1"/>
</dbReference>
<reference evidence="6" key="3">
    <citation type="submission" date="2020-05" db="UniProtKB">
        <authorList>
            <consortium name="EnsemblMetazoa"/>
        </authorList>
    </citation>
    <scope>IDENTIFICATION</scope>
    <source>
        <strain evidence="6">Jacobina</strain>
    </source>
</reference>
<dbReference type="GeneID" id="129791984"/>
<keyword evidence="2" id="KW-0378">Hydrolase</keyword>
<dbReference type="InterPro" id="IPR003593">
    <property type="entry name" value="AAA+_ATPase"/>
</dbReference>
<dbReference type="VEuPathDB" id="VectorBase:LLONM1_002728"/>
<keyword evidence="3" id="KW-0067">ATP-binding</keyword>
<evidence type="ECO:0000256" key="1">
    <source>
        <dbReference type="ARBA" id="ARBA00022741"/>
    </source>
</evidence>
<accession>A0A1B0CN88</accession>
<keyword evidence="1" id="KW-0547">Nucleotide-binding</keyword>
<dbReference type="VEuPathDB" id="VectorBase:LLOJ006172"/>
<dbReference type="KEGG" id="lll:129791984"/>
<evidence type="ECO:0000256" key="2">
    <source>
        <dbReference type="ARBA" id="ARBA00022801"/>
    </source>
</evidence>
<dbReference type="AlphaFoldDB" id="A0A1B0CN88"/>
<evidence type="ECO:0000259" key="4">
    <source>
        <dbReference type="SMART" id="SM00382"/>
    </source>
</evidence>
<dbReference type="PANTHER" id="PTHR43146">
    <property type="entry name" value="CANCER-RELATED NUCLEOSIDE-TRIPHOSPHATASE"/>
    <property type="match status" value="1"/>
</dbReference>
<dbReference type="PANTHER" id="PTHR43146:SF1">
    <property type="entry name" value="CANCER-RELATED NUCLEOSIDE-TRIPHOSPHATASE"/>
    <property type="match status" value="1"/>
</dbReference>
<dbReference type="EnsemblMetazoa" id="LLOJ006172-RA">
    <property type="protein sequence ID" value="LLOJ006172-PA"/>
    <property type="gene ID" value="LLOJ006172"/>
</dbReference>
<evidence type="ECO:0000313" key="6">
    <source>
        <dbReference type="EnsemblMetazoa" id="LLOJ006172-PA"/>
    </source>
</evidence>
<dbReference type="GO" id="GO:0005524">
    <property type="term" value="F:ATP binding"/>
    <property type="evidence" value="ECO:0007669"/>
    <property type="project" value="UniProtKB-KW"/>
</dbReference>
<evidence type="ECO:0000313" key="7">
    <source>
        <dbReference type="Proteomes" id="UP000092461"/>
    </source>
</evidence>
<organism evidence="6 7">
    <name type="scientific">Lutzomyia longipalpis</name>
    <name type="common">Sand fly</name>
    <dbReference type="NCBI Taxonomy" id="7200"/>
    <lineage>
        <taxon>Eukaryota</taxon>
        <taxon>Metazoa</taxon>
        <taxon>Ecdysozoa</taxon>
        <taxon>Arthropoda</taxon>
        <taxon>Hexapoda</taxon>
        <taxon>Insecta</taxon>
        <taxon>Pterygota</taxon>
        <taxon>Neoptera</taxon>
        <taxon>Endopterygota</taxon>
        <taxon>Diptera</taxon>
        <taxon>Nematocera</taxon>
        <taxon>Psychodoidea</taxon>
        <taxon>Psychodidae</taxon>
        <taxon>Lutzomyia</taxon>
        <taxon>Lutzomyia</taxon>
    </lineage>
</organism>
<dbReference type="EMBL" id="GITU01006137">
    <property type="protein sequence ID" value="MBC1174840.1"/>
    <property type="molecule type" value="Transcribed_RNA"/>
</dbReference>
<dbReference type="OrthoDB" id="446244at2759"/>
<reference evidence="5" key="2">
    <citation type="journal article" date="2020" name="BMC">
        <title>Leishmania infection induces a limited differential gene expression in the sand fly midgut.</title>
        <authorList>
            <person name="Coutinho-Abreu I.V."/>
            <person name="Serafim T.D."/>
            <person name="Meneses C."/>
            <person name="Kamhawi S."/>
            <person name="Oliveira F."/>
            <person name="Valenzuela J.G."/>
        </authorList>
    </citation>
    <scope>NUCLEOTIDE SEQUENCE</scope>
    <source>
        <strain evidence="5">Jacobina</strain>
        <tissue evidence="5">Midgut</tissue>
    </source>
</reference>
<dbReference type="Pfam" id="PF03266">
    <property type="entry name" value="NTPase_1"/>
    <property type="match status" value="1"/>
</dbReference>
<sequence>MVFNLILITGVPGVGKTTIFRKIADDLQGMKVPIMGFYTEEVRNGLGGRVGFDLVTFDGQRGILARPSKTSALASFKRLHKLSRYSVDIESLDQIALPILSSNNIDPLLMIDEIGKMELFSTQFQDRIIKITEDLRLGRRCMIATIPITSRHSNNIIENLRKIDDCAVFEITKANRNSIYPEIMSAVRRMLGI</sequence>
<dbReference type="Gene3D" id="3.40.50.300">
    <property type="entry name" value="P-loop containing nucleotide triphosphate hydrolases"/>
    <property type="match status" value="1"/>
</dbReference>
<dbReference type="SUPFAM" id="SSF52540">
    <property type="entry name" value="P-loop containing nucleoside triphosphate hydrolases"/>
    <property type="match status" value="1"/>
</dbReference>
<dbReference type="EMBL" id="AJWK01019898">
    <property type="status" value="NOT_ANNOTATED_CDS"/>
    <property type="molecule type" value="Genomic_DNA"/>
</dbReference>
<dbReference type="InterPro" id="IPR027417">
    <property type="entry name" value="P-loop_NTPase"/>
</dbReference>
<evidence type="ECO:0000313" key="5">
    <source>
        <dbReference type="EMBL" id="MBC1174840.1"/>
    </source>
</evidence>
<keyword evidence="7" id="KW-1185">Reference proteome</keyword>
<feature type="domain" description="AAA+ ATPase" evidence="4">
    <location>
        <begin position="2"/>
        <end position="164"/>
    </location>
</feature>
<evidence type="ECO:0000256" key="3">
    <source>
        <dbReference type="ARBA" id="ARBA00022840"/>
    </source>
</evidence>
<dbReference type="RefSeq" id="XP_055686658.1">
    <property type="nucleotide sequence ID" value="XM_055830683.1"/>
</dbReference>
<dbReference type="Proteomes" id="UP000092461">
    <property type="component" value="Unassembled WGS sequence"/>
</dbReference>
<name>A0A1B0CN88_LUTLO</name>
<reference evidence="7" key="1">
    <citation type="submission" date="2012-05" db="EMBL/GenBank/DDBJ databases">
        <title>Whole Genome Assembly of Lutzomyia longipalpis.</title>
        <authorList>
            <person name="Richards S."/>
            <person name="Qu C."/>
            <person name="Dillon R."/>
            <person name="Worley K."/>
            <person name="Scherer S."/>
            <person name="Batterton M."/>
            <person name="Taylor A."/>
            <person name="Hawes A."/>
            <person name="Hernandez B."/>
            <person name="Kovar C."/>
            <person name="Mandapat C."/>
            <person name="Pham C."/>
            <person name="Qu C."/>
            <person name="Jing C."/>
            <person name="Bess C."/>
            <person name="Bandaranaike D."/>
            <person name="Ngo D."/>
            <person name="Ongeri F."/>
            <person name="Arias F."/>
            <person name="Lara F."/>
            <person name="Weissenberger G."/>
            <person name="Kamau G."/>
            <person name="Han H."/>
            <person name="Shen H."/>
            <person name="Dinh H."/>
            <person name="Khalil I."/>
            <person name="Jones J."/>
            <person name="Shafer J."/>
            <person name="Jayaseelan J."/>
            <person name="Quiroz J."/>
            <person name="Blankenburg K."/>
            <person name="Nguyen L."/>
            <person name="Jackson L."/>
            <person name="Francisco L."/>
            <person name="Tang L.-Y."/>
            <person name="Pu L.-L."/>
            <person name="Perales L."/>
            <person name="Lorensuhewa L."/>
            <person name="Munidasa M."/>
            <person name="Coyle M."/>
            <person name="Taylor M."/>
            <person name="Puazo M."/>
            <person name="Firestine M."/>
            <person name="Scheel M."/>
            <person name="Javaid M."/>
            <person name="Wang M."/>
            <person name="Li M."/>
            <person name="Tabassum N."/>
            <person name="Saada N."/>
            <person name="Osuji N."/>
            <person name="Aqrawi P."/>
            <person name="Fu Q."/>
            <person name="Thornton R."/>
            <person name="Raj R."/>
            <person name="Goodspeed R."/>
            <person name="Mata R."/>
            <person name="Najjar R."/>
            <person name="Gubbala S."/>
            <person name="Lee S."/>
            <person name="Denson S."/>
            <person name="Patil S."/>
            <person name="Macmil S."/>
            <person name="Qi S."/>
            <person name="Matskevitch T."/>
            <person name="Palculict T."/>
            <person name="Mathew T."/>
            <person name="Vee V."/>
            <person name="Velamala V."/>
            <person name="Korchina V."/>
            <person name="Cai W."/>
            <person name="Liu W."/>
            <person name="Dai W."/>
            <person name="Zou X."/>
            <person name="Zhu Y."/>
            <person name="Zhang Y."/>
            <person name="Wu Y.-Q."/>
            <person name="Xin Y."/>
            <person name="Nazarath L."/>
            <person name="Kovar C."/>
            <person name="Han Y."/>
            <person name="Muzny D."/>
            <person name="Gibbs R."/>
        </authorList>
    </citation>
    <scope>NUCLEOTIDE SEQUENCE [LARGE SCALE GENOMIC DNA]</scope>
    <source>
        <strain evidence="7">Jacobina</strain>
    </source>
</reference>
<dbReference type="SMART" id="SM00382">
    <property type="entry name" value="AAA"/>
    <property type="match status" value="1"/>
</dbReference>
<dbReference type="GO" id="GO:0017111">
    <property type="term" value="F:ribonucleoside triphosphate phosphatase activity"/>
    <property type="evidence" value="ECO:0007669"/>
    <property type="project" value="InterPro"/>
</dbReference>